<proteinExistence type="predicted"/>
<dbReference type="EMBL" id="JABXBU010002072">
    <property type="protein sequence ID" value="KAF8778835.1"/>
    <property type="molecule type" value="Genomic_DNA"/>
</dbReference>
<keyword evidence="3" id="KW-1185">Reference proteome</keyword>
<gene>
    <name evidence="2" type="ORF">HNY73_015521</name>
</gene>
<reference evidence="2" key="1">
    <citation type="journal article" date="2020" name="bioRxiv">
        <title>Chromosome-level reference genome of the European wasp spider Argiope bruennichi: a resource for studies on range expansion and evolutionary adaptation.</title>
        <authorList>
            <person name="Sheffer M.M."/>
            <person name="Hoppe A."/>
            <person name="Krehenwinkel H."/>
            <person name="Uhl G."/>
            <person name="Kuss A.W."/>
            <person name="Jensen L."/>
            <person name="Jensen C."/>
            <person name="Gillespie R.G."/>
            <person name="Hoff K.J."/>
            <person name="Prost S."/>
        </authorList>
    </citation>
    <scope>NUCLEOTIDE SEQUENCE</scope>
</reference>
<dbReference type="OMA" id="MAYKCHE"/>
<evidence type="ECO:0000259" key="1">
    <source>
        <dbReference type="PROSITE" id="PS50191"/>
    </source>
</evidence>
<dbReference type="AlphaFoldDB" id="A0A8T0EX24"/>
<comment type="caution">
    <text evidence="2">The sequence shown here is derived from an EMBL/GenBank/DDBJ whole genome shotgun (WGS) entry which is preliminary data.</text>
</comment>
<dbReference type="OrthoDB" id="75724at2759"/>
<dbReference type="Pfam" id="PF00650">
    <property type="entry name" value="CRAL_TRIO"/>
    <property type="match status" value="1"/>
</dbReference>
<dbReference type="InterPro" id="IPR036273">
    <property type="entry name" value="CRAL/TRIO_N_dom_sf"/>
</dbReference>
<organism evidence="2 3">
    <name type="scientific">Argiope bruennichi</name>
    <name type="common">Wasp spider</name>
    <name type="synonym">Aranea bruennichi</name>
    <dbReference type="NCBI Taxonomy" id="94029"/>
    <lineage>
        <taxon>Eukaryota</taxon>
        <taxon>Metazoa</taxon>
        <taxon>Ecdysozoa</taxon>
        <taxon>Arthropoda</taxon>
        <taxon>Chelicerata</taxon>
        <taxon>Arachnida</taxon>
        <taxon>Araneae</taxon>
        <taxon>Araneomorphae</taxon>
        <taxon>Entelegynae</taxon>
        <taxon>Araneoidea</taxon>
        <taxon>Araneidae</taxon>
        <taxon>Argiope</taxon>
    </lineage>
</organism>
<dbReference type="SUPFAM" id="SSF46938">
    <property type="entry name" value="CRAL/TRIO N-terminal domain"/>
    <property type="match status" value="1"/>
</dbReference>
<reference evidence="2" key="2">
    <citation type="submission" date="2020-06" db="EMBL/GenBank/DDBJ databases">
        <authorList>
            <person name="Sheffer M."/>
        </authorList>
    </citation>
    <scope>NUCLEOTIDE SEQUENCE</scope>
</reference>
<dbReference type="GO" id="GO:0016020">
    <property type="term" value="C:membrane"/>
    <property type="evidence" value="ECO:0007669"/>
    <property type="project" value="TreeGrafter"/>
</dbReference>
<feature type="domain" description="CRAL-TRIO" evidence="1">
    <location>
        <begin position="102"/>
        <end position="265"/>
    </location>
</feature>
<dbReference type="SMART" id="SM00516">
    <property type="entry name" value="SEC14"/>
    <property type="match status" value="1"/>
</dbReference>
<dbReference type="Gene3D" id="1.20.5.1200">
    <property type="entry name" value="Alpha-tocopherol transfer"/>
    <property type="match status" value="1"/>
</dbReference>
<dbReference type="GO" id="GO:1902936">
    <property type="term" value="F:phosphatidylinositol bisphosphate binding"/>
    <property type="evidence" value="ECO:0007669"/>
    <property type="project" value="TreeGrafter"/>
</dbReference>
<dbReference type="InterPro" id="IPR001251">
    <property type="entry name" value="CRAL-TRIO_dom"/>
</dbReference>
<dbReference type="PANTHER" id="PTHR10174">
    <property type="entry name" value="ALPHA-TOCOPHEROL TRANSFER PROTEIN-RELATED"/>
    <property type="match status" value="1"/>
</dbReference>
<evidence type="ECO:0000313" key="2">
    <source>
        <dbReference type="EMBL" id="KAF8778835.1"/>
    </source>
</evidence>
<dbReference type="SUPFAM" id="SSF52087">
    <property type="entry name" value="CRAL/TRIO domain"/>
    <property type="match status" value="1"/>
</dbReference>
<dbReference type="Proteomes" id="UP000807504">
    <property type="component" value="Unassembled WGS sequence"/>
</dbReference>
<dbReference type="Gene3D" id="1.10.8.20">
    <property type="entry name" value="N-terminal domain of phosphatidylinositol transfer protein sec14p"/>
    <property type="match status" value="1"/>
</dbReference>
<dbReference type="InterPro" id="IPR036865">
    <property type="entry name" value="CRAL-TRIO_dom_sf"/>
</dbReference>
<dbReference type="Gene3D" id="3.40.525.10">
    <property type="entry name" value="CRAL-TRIO lipid binding domain"/>
    <property type="match status" value="1"/>
</dbReference>
<accession>A0A8T0EX24</accession>
<protein>
    <submittedName>
        <fullName evidence="2">Alpha-tocopherol transfer protein-like</fullName>
    </submittedName>
</protein>
<sequence>MYSEGKNTENEDILPFPAEDLPKHVLRKCEDELNETPDRKEKALQELRTMLQNNPETTGINFYEDFLTQFLRRNKYRMKDAYQNVLNLVDITRKESLFIRNADMYLDSPMTRALLLLPKKCPDGCTVIITRFGKWNPNEIPFEHMKSMLAISILQLLRDPVTQISGIKFIHDFKGASVQHLKYCSPRNLHLLYHGAINCLPGRYKAIHCVNESFVLKTIWALMKPFLSEKLKNRVVFHSNSEGLFDYFPRSMIPAEYGGTLLDNDIKDWIRMAYKCHEGYTVAGQPNFY</sequence>
<evidence type="ECO:0000313" key="3">
    <source>
        <dbReference type="Proteomes" id="UP000807504"/>
    </source>
</evidence>
<name>A0A8T0EX24_ARGBR</name>
<dbReference type="PANTHER" id="PTHR10174:SF208">
    <property type="entry name" value="CRAL-TRIO DOMAIN-CONTAINING PROTEIN DDB_G0278031"/>
    <property type="match status" value="1"/>
</dbReference>
<dbReference type="CDD" id="cd00170">
    <property type="entry name" value="SEC14"/>
    <property type="match status" value="1"/>
</dbReference>
<dbReference type="PRINTS" id="PR00180">
    <property type="entry name" value="CRETINALDHBP"/>
</dbReference>
<dbReference type="PROSITE" id="PS50191">
    <property type="entry name" value="CRAL_TRIO"/>
    <property type="match status" value="1"/>
</dbReference>